<evidence type="ECO:0000313" key="7">
    <source>
        <dbReference type="EMBL" id="GLK54283.1"/>
    </source>
</evidence>
<proteinExistence type="predicted"/>
<keyword evidence="2" id="KW-0472">Membrane</keyword>
<reference evidence="8 9" key="2">
    <citation type="submission" date="2021-01" db="EMBL/GenBank/DDBJ databases">
        <title>Genomic Encyclopedia of Type Strains, Phase IV (KMG-IV): sequencing the most valuable type-strain genomes for metagenomic binning, comparative biology and taxonomic classification.</title>
        <authorList>
            <person name="Goeker M."/>
        </authorList>
    </citation>
    <scope>NUCLEOTIDE SEQUENCE [LARGE SCALE GENOMIC DNA]</scope>
    <source>
        <strain evidence="8 9">DSM 6130</strain>
    </source>
</reference>
<feature type="domain" description="C-type lysozyme inhibitor" evidence="6">
    <location>
        <begin position="39"/>
        <end position="100"/>
    </location>
</feature>
<evidence type="ECO:0000313" key="10">
    <source>
        <dbReference type="Proteomes" id="UP001143400"/>
    </source>
</evidence>
<dbReference type="Gene3D" id="2.40.128.200">
    <property type="match status" value="1"/>
</dbReference>
<keyword evidence="9" id="KW-1185">Reference proteome</keyword>
<dbReference type="PROSITE" id="PS51257">
    <property type="entry name" value="PROKAR_LIPOPROTEIN"/>
    <property type="match status" value="1"/>
</dbReference>
<feature type="chain" id="PRO_5040777813" evidence="5">
    <location>
        <begin position="21"/>
        <end position="108"/>
    </location>
</feature>
<evidence type="ECO:0000256" key="2">
    <source>
        <dbReference type="ARBA" id="ARBA00023136"/>
    </source>
</evidence>
<feature type="signal peptide" evidence="5">
    <location>
        <begin position="1"/>
        <end position="20"/>
    </location>
</feature>
<dbReference type="Proteomes" id="UP001143400">
    <property type="component" value="Unassembled WGS sequence"/>
</dbReference>
<dbReference type="Proteomes" id="UP000758856">
    <property type="component" value="Unassembled WGS sequence"/>
</dbReference>
<keyword evidence="4" id="KW-0449">Lipoprotein</keyword>
<evidence type="ECO:0000313" key="8">
    <source>
        <dbReference type="EMBL" id="MBM7851225.1"/>
    </source>
</evidence>
<reference evidence="7" key="3">
    <citation type="submission" date="2023-01" db="EMBL/GenBank/DDBJ databases">
        <authorList>
            <person name="Sun Q."/>
            <person name="Evtushenko L."/>
        </authorList>
    </citation>
    <scope>NUCLEOTIDE SEQUENCE</scope>
    <source>
        <strain evidence="7">VKM B-1606</strain>
    </source>
</reference>
<evidence type="ECO:0000256" key="1">
    <source>
        <dbReference type="ARBA" id="ARBA00022729"/>
    </source>
</evidence>
<accession>A0A9W6MQI1</accession>
<evidence type="ECO:0000313" key="9">
    <source>
        <dbReference type="Proteomes" id="UP000758856"/>
    </source>
</evidence>
<dbReference type="InterPro" id="IPR036328">
    <property type="entry name" value="MliC_sf"/>
</dbReference>
<gene>
    <name evidence="7" type="ORF">GCM10008170_03020</name>
    <name evidence="8" type="ORF">JOD31_001450</name>
</gene>
<dbReference type="Pfam" id="PF09864">
    <property type="entry name" value="MliC"/>
    <property type="match status" value="1"/>
</dbReference>
<evidence type="ECO:0000256" key="4">
    <source>
        <dbReference type="ARBA" id="ARBA00023288"/>
    </source>
</evidence>
<comment type="caution">
    <text evidence="7">The sequence shown here is derived from an EMBL/GenBank/DDBJ whole genome shotgun (WGS) entry which is preliminary data.</text>
</comment>
<reference evidence="7" key="1">
    <citation type="journal article" date="2014" name="Int. J. Syst. Evol. Microbiol.">
        <title>Complete genome sequence of Corynebacterium casei LMG S-19264T (=DSM 44701T), isolated from a smear-ripened cheese.</title>
        <authorList>
            <consortium name="US DOE Joint Genome Institute (JGI-PGF)"/>
            <person name="Walter F."/>
            <person name="Albersmeier A."/>
            <person name="Kalinowski J."/>
            <person name="Ruckert C."/>
        </authorList>
    </citation>
    <scope>NUCLEOTIDE SEQUENCE</scope>
    <source>
        <strain evidence="7">VKM B-1606</strain>
    </source>
</reference>
<dbReference type="RefSeq" id="WP_204949629.1">
    <property type="nucleotide sequence ID" value="NZ_BSFF01000001.1"/>
</dbReference>
<evidence type="ECO:0000256" key="3">
    <source>
        <dbReference type="ARBA" id="ARBA00023139"/>
    </source>
</evidence>
<name>A0A9W6MQI1_9HYPH</name>
<dbReference type="InterPro" id="IPR018660">
    <property type="entry name" value="MliC"/>
</dbReference>
<evidence type="ECO:0000256" key="5">
    <source>
        <dbReference type="SAM" id="SignalP"/>
    </source>
</evidence>
<dbReference type="EMBL" id="JAFBCY010000002">
    <property type="protein sequence ID" value="MBM7851225.1"/>
    <property type="molecule type" value="Genomic_DNA"/>
</dbReference>
<dbReference type="EMBL" id="BSFF01000001">
    <property type="protein sequence ID" value="GLK54283.1"/>
    <property type="molecule type" value="Genomic_DNA"/>
</dbReference>
<keyword evidence="1 5" id="KW-0732">Signal</keyword>
<protein>
    <submittedName>
        <fullName evidence="8">Membrane-bound inhibitor of C-type lysozyme</fullName>
    </submittedName>
</protein>
<dbReference type="AlphaFoldDB" id="A0A9W6MQI1"/>
<organism evidence="7 10">
    <name type="scientific">Methylopila capsulata</name>
    <dbReference type="NCBI Taxonomy" id="61654"/>
    <lineage>
        <taxon>Bacteria</taxon>
        <taxon>Pseudomonadati</taxon>
        <taxon>Pseudomonadota</taxon>
        <taxon>Alphaproteobacteria</taxon>
        <taxon>Hyphomicrobiales</taxon>
        <taxon>Methylopilaceae</taxon>
        <taxon>Methylopila</taxon>
    </lineage>
</organism>
<keyword evidence="3" id="KW-0564">Palmitate</keyword>
<evidence type="ECO:0000259" key="6">
    <source>
        <dbReference type="Pfam" id="PF09864"/>
    </source>
</evidence>
<sequence length="108" mass="11190">MRRFAKGLVALAAVAGSGCAADVRPSLSPSAELADPVRYACNDGSFLSVRFQGDAADVTMVDGEKARLSRLRATSGVRYAADGYDLWSQGDTATWTAKGSPATACLAT</sequence>
<dbReference type="SUPFAM" id="SSF141488">
    <property type="entry name" value="YdhA-like"/>
    <property type="match status" value="1"/>
</dbReference>